<dbReference type="PANTHER" id="PTHR34219:SF3">
    <property type="entry name" value="BLL7967 PROTEIN"/>
    <property type="match status" value="1"/>
</dbReference>
<evidence type="ECO:0000256" key="1">
    <source>
        <dbReference type="SAM" id="Phobius"/>
    </source>
</evidence>
<proteinExistence type="predicted"/>
<dbReference type="EMBL" id="BPRE01000005">
    <property type="protein sequence ID" value="GJE75351.1"/>
    <property type="molecule type" value="Genomic_DNA"/>
</dbReference>
<name>A0ABQ4UT44_9HYPH</name>
<gene>
    <name evidence="2" type="ORF">BGCPKDLD_1935</name>
</gene>
<keyword evidence="1" id="KW-0472">Membrane</keyword>
<protein>
    <recommendedName>
        <fullName evidence="4">PepSY domain-containing protein</fullName>
    </recommendedName>
</protein>
<evidence type="ECO:0000313" key="2">
    <source>
        <dbReference type="EMBL" id="GJE75351.1"/>
    </source>
</evidence>
<organism evidence="2 3">
    <name type="scientific">Methylorubrum suomiense</name>
    <dbReference type="NCBI Taxonomy" id="144191"/>
    <lineage>
        <taxon>Bacteria</taxon>
        <taxon>Pseudomonadati</taxon>
        <taxon>Pseudomonadota</taxon>
        <taxon>Alphaproteobacteria</taxon>
        <taxon>Hyphomicrobiales</taxon>
        <taxon>Methylobacteriaceae</taxon>
        <taxon>Methylorubrum</taxon>
    </lineage>
</organism>
<accession>A0ABQ4UT44</accession>
<sequence length="429" mass="47374">MAAGMPFPIVITAHRPVVHRDFHMTVTVRTVLFRLHWALGLTAGFALMLIGVTGAMMSYEEAIHEWIDADLAFIVAPVQDRPRLGPDALVARAEAQRPGLSVDALTLAGDPARVPRARFARQDGHRPASAYLDPYDGTLRGLARAEGAFATIRALHRYLLLPGDGGGWGRTATGACALTLLVFLGTGVYLRWPKIHRWKIWLKPTLARPGRARWWSLHAVLGTWLVPIYLVLVLSGLWWSYDWYRSGATWLLTGTVPPGKEAAAKRNAERPAAPERPFALDAAWATFMEAEGRDATQATLTLPGPELRVIRIRWLRAGQRPEDRDEMTFDARTGSLLTLKRAADKPLGRRIADNMFEVHRGRFFGEAVGLLFFVAALALPLFAATGLTLYILRRRAGRRRNAAPGGVAARPLVPGRQFWARLGSSAGLR</sequence>
<feature type="transmembrane region" description="Helical" evidence="1">
    <location>
        <begin position="172"/>
        <end position="193"/>
    </location>
</feature>
<keyword evidence="3" id="KW-1185">Reference proteome</keyword>
<dbReference type="PANTHER" id="PTHR34219">
    <property type="entry name" value="IRON-REGULATED INNER MEMBRANE PROTEIN-RELATED"/>
    <property type="match status" value="1"/>
</dbReference>
<dbReference type="Proteomes" id="UP001055093">
    <property type="component" value="Unassembled WGS sequence"/>
</dbReference>
<evidence type="ECO:0000313" key="3">
    <source>
        <dbReference type="Proteomes" id="UP001055093"/>
    </source>
</evidence>
<evidence type="ECO:0008006" key="4">
    <source>
        <dbReference type="Google" id="ProtNLM"/>
    </source>
</evidence>
<dbReference type="InterPro" id="IPR005625">
    <property type="entry name" value="PepSY-ass_TM"/>
</dbReference>
<feature type="transmembrane region" description="Helical" evidence="1">
    <location>
        <begin position="37"/>
        <end position="59"/>
    </location>
</feature>
<feature type="transmembrane region" description="Helical" evidence="1">
    <location>
        <begin position="214"/>
        <end position="241"/>
    </location>
</feature>
<keyword evidence="1" id="KW-1133">Transmembrane helix</keyword>
<comment type="caution">
    <text evidence="2">The sequence shown here is derived from an EMBL/GenBank/DDBJ whole genome shotgun (WGS) entry which is preliminary data.</text>
</comment>
<reference evidence="2" key="2">
    <citation type="submission" date="2021-08" db="EMBL/GenBank/DDBJ databases">
        <authorList>
            <person name="Tani A."/>
            <person name="Ola A."/>
            <person name="Ogura Y."/>
            <person name="Katsura K."/>
            <person name="Hayashi T."/>
        </authorList>
    </citation>
    <scope>NUCLEOTIDE SEQUENCE</scope>
    <source>
        <strain evidence="2">DSM 14458</strain>
    </source>
</reference>
<feature type="transmembrane region" description="Helical" evidence="1">
    <location>
        <begin position="370"/>
        <end position="392"/>
    </location>
</feature>
<reference evidence="2" key="1">
    <citation type="journal article" date="2021" name="Front. Microbiol.">
        <title>Comprehensive Comparative Genomics and Phenotyping of Methylobacterium Species.</title>
        <authorList>
            <person name="Alessa O."/>
            <person name="Ogura Y."/>
            <person name="Fujitani Y."/>
            <person name="Takami H."/>
            <person name="Hayashi T."/>
            <person name="Sahin N."/>
            <person name="Tani A."/>
        </authorList>
    </citation>
    <scope>NUCLEOTIDE SEQUENCE</scope>
    <source>
        <strain evidence="2">DSM 14458</strain>
    </source>
</reference>
<dbReference type="Pfam" id="PF03929">
    <property type="entry name" value="PepSY_TM"/>
    <property type="match status" value="1"/>
</dbReference>
<keyword evidence="1" id="KW-0812">Transmembrane</keyword>